<feature type="transmembrane region" description="Helical" evidence="1">
    <location>
        <begin position="41"/>
        <end position="59"/>
    </location>
</feature>
<evidence type="ECO:0000313" key="2">
    <source>
        <dbReference type="EMBL" id="SEF48336.1"/>
    </source>
</evidence>
<dbReference type="Proteomes" id="UP000236728">
    <property type="component" value="Unassembled WGS sequence"/>
</dbReference>
<keyword evidence="3" id="KW-1185">Reference proteome</keyword>
<protein>
    <submittedName>
        <fullName evidence="2">Uncharacterized protein</fullName>
    </submittedName>
</protein>
<dbReference type="RefSeq" id="WP_235011261.1">
    <property type="nucleotide sequence ID" value="NZ_FNVA01000001.1"/>
</dbReference>
<keyword evidence="1" id="KW-0472">Membrane</keyword>
<gene>
    <name evidence="2" type="ORF">SAMN05421819_0151</name>
</gene>
<sequence length="130" mass="14784">MNDLRTQPDRSHDAKHPEPAILIQPQGQRLRSHVFQLRHVSLVRGNILVAVSLASAVWISHVPELRPTLWLLPPLLLAMWGAAETTRCLQKRWSWYHGGVLLLLYADLMVAVLIAFFLIYPYFIPVSGAQ</sequence>
<name>A0A1H5SCK3_9BACT</name>
<feature type="transmembrane region" description="Helical" evidence="1">
    <location>
        <begin position="95"/>
        <end position="123"/>
    </location>
</feature>
<evidence type="ECO:0000313" key="3">
    <source>
        <dbReference type="Proteomes" id="UP000236728"/>
    </source>
</evidence>
<accession>A0A1H5SCK3</accession>
<proteinExistence type="predicted"/>
<keyword evidence="1" id="KW-0812">Transmembrane</keyword>
<dbReference type="EMBL" id="FNVA01000001">
    <property type="protein sequence ID" value="SEF48336.1"/>
    <property type="molecule type" value="Genomic_DNA"/>
</dbReference>
<organism evidence="2 3">
    <name type="scientific">Bryocella elongata</name>
    <dbReference type="NCBI Taxonomy" id="863522"/>
    <lineage>
        <taxon>Bacteria</taxon>
        <taxon>Pseudomonadati</taxon>
        <taxon>Acidobacteriota</taxon>
        <taxon>Terriglobia</taxon>
        <taxon>Terriglobales</taxon>
        <taxon>Acidobacteriaceae</taxon>
        <taxon>Bryocella</taxon>
    </lineage>
</organism>
<keyword evidence="1" id="KW-1133">Transmembrane helix</keyword>
<evidence type="ECO:0000256" key="1">
    <source>
        <dbReference type="SAM" id="Phobius"/>
    </source>
</evidence>
<dbReference type="AlphaFoldDB" id="A0A1H5SCK3"/>
<reference evidence="2 3" key="1">
    <citation type="submission" date="2016-10" db="EMBL/GenBank/DDBJ databases">
        <authorList>
            <person name="de Groot N.N."/>
        </authorList>
    </citation>
    <scope>NUCLEOTIDE SEQUENCE [LARGE SCALE GENOMIC DNA]</scope>
    <source>
        <strain evidence="2 3">DSM 22489</strain>
    </source>
</reference>